<comment type="caution">
    <text evidence="1">The sequence shown here is derived from an EMBL/GenBank/DDBJ whole genome shotgun (WGS) entry which is preliminary data.</text>
</comment>
<accession>A0A9N8ZAV0</accession>
<keyword evidence="2" id="KW-1185">Reference proteome</keyword>
<dbReference type="AlphaFoldDB" id="A0A9N8ZAV0"/>
<dbReference type="Proteomes" id="UP000789396">
    <property type="component" value="Unassembled WGS sequence"/>
</dbReference>
<organism evidence="1 2">
    <name type="scientific">Racocetra fulgida</name>
    <dbReference type="NCBI Taxonomy" id="60492"/>
    <lineage>
        <taxon>Eukaryota</taxon>
        <taxon>Fungi</taxon>
        <taxon>Fungi incertae sedis</taxon>
        <taxon>Mucoromycota</taxon>
        <taxon>Glomeromycotina</taxon>
        <taxon>Glomeromycetes</taxon>
        <taxon>Diversisporales</taxon>
        <taxon>Gigasporaceae</taxon>
        <taxon>Racocetra</taxon>
    </lineage>
</organism>
<reference evidence="1" key="1">
    <citation type="submission" date="2021-06" db="EMBL/GenBank/DDBJ databases">
        <authorList>
            <person name="Kallberg Y."/>
            <person name="Tangrot J."/>
            <person name="Rosling A."/>
        </authorList>
    </citation>
    <scope>NUCLEOTIDE SEQUENCE</scope>
    <source>
        <strain evidence="1">IN212</strain>
    </source>
</reference>
<gene>
    <name evidence="1" type="ORF">RFULGI_LOCUS1761</name>
</gene>
<name>A0A9N8ZAV0_9GLOM</name>
<proteinExistence type="predicted"/>
<protein>
    <submittedName>
        <fullName evidence="1">15040_t:CDS:1</fullName>
    </submittedName>
</protein>
<evidence type="ECO:0000313" key="2">
    <source>
        <dbReference type="Proteomes" id="UP000789396"/>
    </source>
</evidence>
<sequence length="62" mass="7210">MLQKWSICGELLDNDLALEICWDKKPELDDGTPDYYIKLAKRYMDQDKNNQPTATVIAHKIV</sequence>
<evidence type="ECO:0000313" key="1">
    <source>
        <dbReference type="EMBL" id="CAG8485981.1"/>
    </source>
</evidence>
<dbReference type="EMBL" id="CAJVPZ010001170">
    <property type="protein sequence ID" value="CAG8485981.1"/>
    <property type="molecule type" value="Genomic_DNA"/>
</dbReference>